<protein>
    <recommendedName>
        <fullName evidence="3">Phage gp6-like head-tail connector protein</fullName>
    </recommendedName>
</protein>
<dbReference type="RefSeq" id="WP_061427699.1">
    <property type="nucleotide sequence ID" value="NZ_CP010994.1"/>
</dbReference>
<dbReference type="Pfam" id="PF05135">
    <property type="entry name" value="Phage_connect_1"/>
    <property type="match status" value="1"/>
</dbReference>
<evidence type="ECO:0008006" key="3">
    <source>
        <dbReference type="Google" id="ProtNLM"/>
    </source>
</evidence>
<accession>A0A127EHU3</accession>
<dbReference type="InterPro" id="IPR006450">
    <property type="entry name" value="Phage_HK97_gp6-like"/>
</dbReference>
<name>A0A127EHU3_CLOPF</name>
<proteinExistence type="predicted"/>
<reference evidence="1 2" key="1">
    <citation type="journal article" date="2016" name="PLoS ONE">
        <title>Plasmid Characterization and Chromosome Analysis of Two netF+ Clostridium perfringens Isolates Associated with Foal and Canine Necrotizing Enteritis.</title>
        <authorList>
            <person name="Mehdizadeh Gohari I."/>
            <person name="Kropinski A.M."/>
            <person name="Weese S.J."/>
            <person name="Parreira V.R."/>
            <person name="Whitehead A.E."/>
            <person name="Boerlin P."/>
            <person name="Prescott J.F."/>
        </authorList>
    </citation>
    <scope>NUCLEOTIDE SEQUENCE [LARGE SCALE GENOMIC DNA]</scope>
    <source>
        <strain evidence="1 2">JP838</strain>
    </source>
</reference>
<dbReference type="Gene3D" id="1.10.3230.30">
    <property type="entry name" value="Phage gp6-like head-tail connector protein"/>
    <property type="match status" value="1"/>
</dbReference>
<evidence type="ECO:0000313" key="1">
    <source>
        <dbReference type="EMBL" id="AMN35518.1"/>
    </source>
</evidence>
<dbReference type="EMBL" id="CP010994">
    <property type="protein sequence ID" value="AMN35518.1"/>
    <property type="molecule type" value="Genomic_DNA"/>
</dbReference>
<gene>
    <name evidence="1" type="ORF">JFP838_07070</name>
</gene>
<dbReference type="Proteomes" id="UP000070260">
    <property type="component" value="Chromosome"/>
</dbReference>
<dbReference type="CDD" id="cd08054">
    <property type="entry name" value="gp6"/>
    <property type="match status" value="1"/>
</dbReference>
<dbReference type="PATRIC" id="fig|1502.177.peg.1447"/>
<dbReference type="OrthoDB" id="5654at2"/>
<organism evidence="1 2">
    <name type="scientific">Clostridium perfringens</name>
    <dbReference type="NCBI Taxonomy" id="1502"/>
    <lineage>
        <taxon>Bacteria</taxon>
        <taxon>Bacillati</taxon>
        <taxon>Bacillota</taxon>
        <taxon>Clostridia</taxon>
        <taxon>Eubacteriales</taxon>
        <taxon>Clostridiaceae</taxon>
        <taxon>Clostridium</taxon>
    </lineage>
</organism>
<evidence type="ECO:0000313" key="2">
    <source>
        <dbReference type="Proteomes" id="UP000070260"/>
    </source>
</evidence>
<dbReference type="InterPro" id="IPR021146">
    <property type="entry name" value="Phage_gp6-like_head-tail"/>
</dbReference>
<dbReference type="NCBIfam" id="TIGR01560">
    <property type="entry name" value="put_DNA_pack"/>
    <property type="match status" value="1"/>
</dbReference>
<sequence length="89" mass="10275">MLDLTRTKSYLQVDFEDDDDFINLLVNASYIYLQNCTGKDFSQINNSLADLFCLALIKECYDNRDLTVAKAGDKLRHVMQSILIQLTYN</sequence>
<dbReference type="AlphaFoldDB" id="A0A127EHU3"/>